<gene>
    <name evidence="3" type="ORF">GCE86_08705</name>
</gene>
<dbReference type="EMBL" id="CP045309">
    <property type="protein sequence ID" value="QGL47122.1"/>
    <property type="molecule type" value="Genomic_DNA"/>
</dbReference>
<dbReference type="InterPro" id="IPR000644">
    <property type="entry name" value="CBS_dom"/>
</dbReference>
<dbReference type="Pfam" id="PF00571">
    <property type="entry name" value="CBS"/>
    <property type="match status" value="1"/>
</dbReference>
<organism evidence="3 4">
    <name type="scientific">Micromonospora terminaliae</name>
    <dbReference type="NCBI Taxonomy" id="1914461"/>
    <lineage>
        <taxon>Bacteria</taxon>
        <taxon>Bacillati</taxon>
        <taxon>Actinomycetota</taxon>
        <taxon>Actinomycetes</taxon>
        <taxon>Micromonosporales</taxon>
        <taxon>Micromonosporaceae</taxon>
        <taxon>Micromonospora</taxon>
    </lineage>
</organism>
<feature type="domain" description="CBS" evidence="2">
    <location>
        <begin position="109"/>
        <end position="165"/>
    </location>
</feature>
<name>A0ABX6DZ60_9ACTN</name>
<evidence type="ECO:0000256" key="1">
    <source>
        <dbReference type="PROSITE-ProRule" id="PRU00703"/>
    </source>
</evidence>
<dbReference type="InterPro" id="IPR046342">
    <property type="entry name" value="CBS_dom_sf"/>
</dbReference>
<protein>
    <submittedName>
        <fullName evidence="3">CBS domain-containing protein</fullName>
    </submittedName>
</protein>
<keyword evidence="4" id="KW-1185">Reference proteome</keyword>
<proteinExistence type="predicted"/>
<sequence length="248" mass="26690">MAVSPPVTITTAGARFLAAFNDIENHIRASLRADVSVGFAQLAREYADKKRPPNHHKSALVAFASLRNAISHGTYYGGRPIAEPVEAVVLEIERLRQQILEPPLALTVLGSGKVCVVQPDDPISVALDHVRTFGYSQLPVYDGDGYRGVLTTNAIARWLADQLTRNTGIAEEEPVSQVLAFAEPGDDALLVPRTITVVDAIDKLSRGRQAGQLSAALIITQNGSRKEKPLRLVAPYDLPVLTAALAIT</sequence>
<evidence type="ECO:0000313" key="3">
    <source>
        <dbReference type="EMBL" id="QGL47122.1"/>
    </source>
</evidence>
<dbReference type="Gene3D" id="3.10.580.10">
    <property type="entry name" value="CBS-domain"/>
    <property type="match status" value="1"/>
</dbReference>
<reference evidence="3 4" key="1">
    <citation type="submission" date="2019-10" db="EMBL/GenBank/DDBJ databases">
        <title>Genome Sequence of Micromonospora terminaliae DSM 101760.</title>
        <authorList>
            <person name="Guo L."/>
        </authorList>
    </citation>
    <scope>NUCLEOTIDE SEQUENCE [LARGE SCALE GENOMIC DNA]</scope>
    <source>
        <strain evidence="3 4">DSM 101760</strain>
    </source>
</reference>
<dbReference type="PROSITE" id="PS51371">
    <property type="entry name" value="CBS"/>
    <property type="match status" value="1"/>
</dbReference>
<keyword evidence="1" id="KW-0129">CBS domain</keyword>
<dbReference type="Proteomes" id="UP000402241">
    <property type="component" value="Chromosome"/>
</dbReference>
<evidence type="ECO:0000259" key="2">
    <source>
        <dbReference type="PROSITE" id="PS51371"/>
    </source>
</evidence>
<dbReference type="SUPFAM" id="SSF54631">
    <property type="entry name" value="CBS-domain pair"/>
    <property type="match status" value="1"/>
</dbReference>
<accession>A0ABX6DZ60</accession>
<evidence type="ECO:0000313" key="4">
    <source>
        <dbReference type="Proteomes" id="UP000402241"/>
    </source>
</evidence>